<gene>
    <name evidence="5" type="ORF">ACJMK2_006376</name>
</gene>
<evidence type="ECO:0000256" key="1">
    <source>
        <dbReference type="ARBA" id="ARBA00023054"/>
    </source>
</evidence>
<feature type="region of interest" description="Disordered" evidence="3">
    <location>
        <begin position="839"/>
        <end position="887"/>
    </location>
</feature>
<dbReference type="PANTHER" id="PTHR32083">
    <property type="entry name" value="CILIA AND FLAGELLA-ASSOCIATED PROTEIN 58-RELATED"/>
    <property type="match status" value="1"/>
</dbReference>
<dbReference type="EMBL" id="JBJQND010000010">
    <property type="protein sequence ID" value="KAL3864719.1"/>
    <property type="molecule type" value="Genomic_DNA"/>
</dbReference>
<evidence type="ECO:0000313" key="5">
    <source>
        <dbReference type="EMBL" id="KAL3864719.1"/>
    </source>
</evidence>
<keyword evidence="1 2" id="KW-0175">Coiled coil</keyword>
<name>A0ABD3VSZ1_SINWO</name>
<evidence type="ECO:0000259" key="4">
    <source>
        <dbReference type="Pfam" id="PF21771"/>
    </source>
</evidence>
<feature type="coiled-coil region" evidence="2">
    <location>
        <begin position="793"/>
        <end position="834"/>
    </location>
</feature>
<feature type="compositionally biased region" description="Basic and acidic residues" evidence="3">
    <location>
        <begin position="839"/>
        <end position="851"/>
    </location>
</feature>
<feature type="domain" description="Cilia- and flagella-associated protein 58 central coiled coil" evidence="4">
    <location>
        <begin position="375"/>
        <end position="679"/>
    </location>
</feature>
<feature type="coiled-coil region" evidence="2">
    <location>
        <begin position="115"/>
        <end position="618"/>
    </location>
</feature>
<dbReference type="Pfam" id="PF21771">
    <property type="entry name" value="CFAP58_CC"/>
    <property type="match status" value="1"/>
</dbReference>
<accession>A0ABD3VSZ1</accession>
<proteinExistence type="predicted"/>
<evidence type="ECO:0000256" key="2">
    <source>
        <dbReference type="SAM" id="Coils"/>
    </source>
</evidence>
<reference evidence="5 6" key="1">
    <citation type="submission" date="2024-11" db="EMBL/GenBank/DDBJ databases">
        <title>Chromosome-level genome assembly of the freshwater bivalve Anodonta woodiana.</title>
        <authorList>
            <person name="Chen X."/>
        </authorList>
    </citation>
    <scope>NUCLEOTIDE SEQUENCE [LARGE SCALE GENOMIC DNA]</scope>
    <source>
        <strain evidence="5">MN2024</strain>
        <tissue evidence="5">Gills</tissue>
    </source>
</reference>
<organism evidence="5 6">
    <name type="scientific">Sinanodonta woodiana</name>
    <name type="common">Chinese pond mussel</name>
    <name type="synonym">Anodonta woodiana</name>
    <dbReference type="NCBI Taxonomy" id="1069815"/>
    <lineage>
        <taxon>Eukaryota</taxon>
        <taxon>Metazoa</taxon>
        <taxon>Spiralia</taxon>
        <taxon>Lophotrochozoa</taxon>
        <taxon>Mollusca</taxon>
        <taxon>Bivalvia</taxon>
        <taxon>Autobranchia</taxon>
        <taxon>Heteroconchia</taxon>
        <taxon>Palaeoheterodonta</taxon>
        <taxon>Unionida</taxon>
        <taxon>Unionoidea</taxon>
        <taxon>Unionidae</taxon>
        <taxon>Unioninae</taxon>
        <taxon>Sinanodonta</taxon>
    </lineage>
</organism>
<sequence length="887" mass="104660">MIITLFLPFQASISKDKISIDDSAFDTLEQDFQEVLQELLGDKSLEKFRSEYEKLHKALKKSHESEKRLMQKCRELNAEIVANSAKVTSALKLSQEDQTTIASLKKEIENAWKMVDAAHDKEAKARETISALKQEIANLSRLVEQGAGLTGGQEHSINDLLKAKEELTKDRDEQLNVVVELREQLALVTLEKEKIEEKKNATEDKIQELNQEIQMKNNEAQRETRKRDRMDKELKQAKVDLETKMADIKALQATITRFKEENNKLDHQLKEQRILNERALKDSEILSQRFQKLQQDFDHQLTHTDNLVQENQKKVSELKMREEEVGQLKSENQRMNKMREAIQRKLRQVETNKTEVDQQRETMKSQTIALERELEAANKQNEIDKKALDDMKRERDILNKTMEKERSETLKKLDLVKLHEQSKKNLEQEIQNYKEEAQKQRKIIYQLEKERDRYINEASDLTQKVLLHMEDVKVREMQIFDFKKKIAEAETKLKQQLNLYEAVRSDRNLYSKNLIESQDEIQEMKKKLKSMDHINHQLTEESQAKDLSLAKVKLDQQRIEKEKDMLKAELMKMKQLASENKAYIEAQEAEEKKLLKIIAEADAERVRQKKELDQVISERDILGTQLVRRNDELALLYEKIKIQQSTLNKGEIQYNQRLEDIRVLKLEIKKLRREKGILQKSVANVEDLRREVYHIQRELLRERTRCKALEEELENPMNIHRWRKLEGSDPSTYEMIEKIHTLQKRLISKTEEVVEKELLIHEKEKLYLELKHILARQPGPEVAEQLSIYQQTLKEKTKQMKTMASELNMYESQVSEYKYEIERIARELQEVKKKYFMQKKKENQQKEREKTLAMAGAPAIQPQRTDAPRFTGGGFNLQPSRPAPPVQ</sequence>
<keyword evidence="6" id="KW-1185">Reference proteome</keyword>
<dbReference type="InterPro" id="IPR049270">
    <property type="entry name" value="CFAP58_CC"/>
</dbReference>
<protein>
    <recommendedName>
        <fullName evidence="4">Cilia- and flagella-associated protein 58 central coiled coil domain-containing protein</fullName>
    </recommendedName>
</protein>
<comment type="caution">
    <text evidence="5">The sequence shown here is derived from an EMBL/GenBank/DDBJ whole genome shotgun (WGS) entry which is preliminary data.</text>
</comment>
<dbReference type="PANTHER" id="PTHR32083:SF0">
    <property type="entry name" value="CILIA AND FLAGELLA-ASSOCIATED PROTEIN 58"/>
    <property type="match status" value="1"/>
</dbReference>
<evidence type="ECO:0000256" key="3">
    <source>
        <dbReference type="SAM" id="MobiDB-lite"/>
    </source>
</evidence>
<feature type="coiled-coil region" evidence="2">
    <location>
        <begin position="654"/>
        <end position="688"/>
    </location>
</feature>
<dbReference type="AlphaFoldDB" id="A0ABD3VSZ1"/>
<evidence type="ECO:0000313" key="6">
    <source>
        <dbReference type="Proteomes" id="UP001634394"/>
    </source>
</evidence>
<dbReference type="Proteomes" id="UP001634394">
    <property type="component" value="Unassembled WGS sequence"/>
</dbReference>